<dbReference type="InterPro" id="IPR013189">
    <property type="entry name" value="Glyco_hydro_32_C"/>
</dbReference>
<gene>
    <name evidence="8" type="primary">cscA</name>
    <name evidence="8" type="ORF">GCM10023211_07400</name>
</gene>
<keyword evidence="2 4" id="KW-0378">Hydrolase</keyword>
<dbReference type="EMBL" id="BAABHY010000001">
    <property type="protein sequence ID" value="GAA5106939.1"/>
    <property type="molecule type" value="Genomic_DNA"/>
</dbReference>
<dbReference type="CDD" id="cd08996">
    <property type="entry name" value="GH32_FFase"/>
    <property type="match status" value="1"/>
</dbReference>
<comment type="subcellular location">
    <subcellularLocation>
        <location evidence="5">Cytoplasm</location>
    </subcellularLocation>
</comment>
<keyword evidence="5" id="KW-0963">Cytoplasm</keyword>
<organism evidence="8 9">
    <name type="scientific">Orbus sasakiae</name>
    <dbReference type="NCBI Taxonomy" id="1078475"/>
    <lineage>
        <taxon>Bacteria</taxon>
        <taxon>Pseudomonadati</taxon>
        <taxon>Pseudomonadota</taxon>
        <taxon>Gammaproteobacteria</taxon>
        <taxon>Orbales</taxon>
        <taxon>Orbaceae</taxon>
        <taxon>Orbus</taxon>
    </lineage>
</organism>
<comment type="function">
    <text evidence="5">Enables the bacterium to metabolize sucrose as a sole carbon source.</text>
</comment>
<accession>A0ABP9N1D5</accession>
<dbReference type="Gene3D" id="2.115.10.20">
    <property type="entry name" value="Glycosyl hydrolase domain, family 43"/>
    <property type="match status" value="1"/>
</dbReference>
<dbReference type="SUPFAM" id="SSF75005">
    <property type="entry name" value="Arabinanase/levansucrase/invertase"/>
    <property type="match status" value="1"/>
</dbReference>
<dbReference type="InterPro" id="IPR023296">
    <property type="entry name" value="Glyco_hydro_beta-prop_sf"/>
</dbReference>
<dbReference type="Proteomes" id="UP001500171">
    <property type="component" value="Unassembled WGS sequence"/>
</dbReference>
<dbReference type="RefSeq" id="WP_345488945.1">
    <property type="nucleotide sequence ID" value="NZ_BAABHY010000001.1"/>
</dbReference>
<comment type="caution">
    <text evidence="8">The sequence shown here is derived from an EMBL/GenBank/DDBJ whole genome shotgun (WGS) entry which is preliminary data.</text>
</comment>
<keyword evidence="5" id="KW-0119">Carbohydrate metabolism</keyword>
<comment type="pathway">
    <text evidence="5">Glycan biosynthesis; sucrose metabolism.</text>
</comment>
<dbReference type="NCBIfam" id="TIGR01322">
    <property type="entry name" value="scrB_fam"/>
    <property type="match status" value="1"/>
</dbReference>
<feature type="domain" description="Glycosyl hydrolase family 32 C-terminal" evidence="7">
    <location>
        <begin position="351"/>
        <end position="481"/>
    </location>
</feature>
<evidence type="ECO:0000256" key="2">
    <source>
        <dbReference type="ARBA" id="ARBA00022801"/>
    </source>
</evidence>
<evidence type="ECO:0000256" key="3">
    <source>
        <dbReference type="ARBA" id="ARBA00023295"/>
    </source>
</evidence>
<dbReference type="InterPro" id="IPR013320">
    <property type="entry name" value="ConA-like_dom_sf"/>
</dbReference>
<sequence>MKELLTKANQSVEQLARHVKDRYYPAYHIAAQAGWINDPNGLIYFKGKYHAFFQHYPYSENWGPMHWGHVTSDDLVHWQHLPIALAPSDSYDKDGCFSGSAVDDNGVLALIYTGHVWLNQAGDDSAVREVQCLATSKDGIHFEKQGVVLTPPDGIMHFRDPKVWRQDNQWFMVVGARNQQDIGQVLLYRSDNLRDWQFDQILAQTSDPDVYMMECPDFFPLGDKYILMFSPQGMKPKGYQYRNRFQSGYLVGEWKPGSSFKVIQQFTELDHGHDFYAPQSFISKDNRRMIIGWMDMWDSVMPSKADKWAGVLTLPRELTLSKDNQVLMKPLDAITLLRVEPKTLLNLQLKSGQQDLKLNSLQCELIVQVDMTKTIAERAGLALAASPDGKESTLLYIDNQAKRLILDRAKSGEGVQGYRSIPLPQGDSLTLRIFIDHSSVEVFVNQGEAALTSRIYPTGDERTIYLFAENGELAIKQINYWYLENMNGK</sequence>
<dbReference type="InterPro" id="IPR013148">
    <property type="entry name" value="Glyco_hydro_32_N"/>
</dbReference>
<dbReference type="SUPFAM" id="SSF49899">
    <property type="entry name" value="Concanavalin A-like lectins/glucanases"/>
    <property type="match status" value="1"/>
</dbReference>
<keyword evidence="9" id="KW-1185">Reference proteome</keyword>
<dbReference type="Pfam" id="PF00251">
    <property type="entry name" value="Glyco_hydro_32N"/>
    <property type="match status" value="1"/>
</dbReference>
<keyword evidence="3 4" id="KW-0326">Glycosidase</keyword>
<dbReference type="SMART" id="SM00640">
    <property type="entry name" value="Glyco_32"/>
    <property type="match status" value="1"/>
</dbReference>
<dbReference type="InterPro" id="IPR006232">
    <property type="entry name" value="Suc6P_hydrolase"/>
</dbReference>
<dbReference type="InterPro" id="IPR001362">
    <property type="entry name" value="Glyco_hydro_32"/>
</dbReference>
<name>A0ABP9N1D5_9GAMM</name>
<evidence type="ECO:0000313" key="9">
    <source>
        <dbReference type="Proteomes" id="UP001500171"/>
    </source>
</evidence>
<proteinExistence type="inferred from homology"/>
<reference evidence="9" key="1">
    <citation type="journal article" date="2019" name="Int. J. Syst. Evol. Microbiol.">
        <title>The Global Catalogue of Microorganisms (GCM) 10K type strain sequencing project: providing services to taxonomists for standard genome sequencing and annotation.</title>
        <authorList>
            <consortium name="The Broad Institute Genomics Platform"/>
            <consortium name="The Broad Institute Genome Sequencing Center for Infectious Disease"/>
            <person name="Wu L."/>
            <person name="Ma J."/>
        </authorList>
    </citation>
    <scope>NUCLEOTIDE SEQUENCE [LARGE SCALE GENOMIC DNA]</scope>
    <source>
        <strain evidence="9">JCM 18050</strain>
    </source>
</reference>
<evidence type="ECO:0000259" key="6">
    <source>
        <dbReference type="Pfam" id="PF00251"/>
    </source>
</evidence>
<dbReference type="Pfam" id="PF08244">
    <property type="entry name" value="Glyco_hydro_32C"/>
    <property type="match status" value="1"/>
</dbReference>
<evidence type="ECO:0000256" key="5">
    <source>
        <dbReference type="RuleBase" id="RU365015"/>
    </source>
</evidence>
<evidence type="ECO:0000313" key="8">
    <source>
        <dbReference type="EMBL" id="GAA5106939.1"/>
    </source>
</evidence>
<dbReference type="EC" id="3.2.1.26" evidence="4"/>
<dbReference type="Gene3D" id="2.60.120.560">
    <property type="entry name" value="Exo-inulinase, domain 1"/>
    <property type="match status" value="1"/>
</dbReference>
<dbReference type="PANTHER" id="PTHR43101">
    <property type="entry name" value="BETA-FRUCTOSIDASE"/>
    <property type="match status" value="1"/>
</dbReference>
<feature type="domain" description="Glycosyl hydrolase family 32 N-terminal" evidence="6">
    <location>
        <begin position="28"/>
        <end position="330"/>
    </location>
</feature>
<dbReference type="GO" id="GO:0016787">
    <property type="term" value="F:hydrolase activity"/>
    <property type="evidence" value="ECO:0007669"/>
    <property type="project" value="UniProtKB-KW"/>
</dbReference>
<evidence type="ECO:0000256" key="1">
    <source>
        <dbReference type="ARBA" id="ARBA00009902"/>
    </source>
</evidence>
<comment type="catalytic activity">
    <reaction evidence="4">
        <text>Hydrolysis of terminal non-reducing beta-D-fructofuranoside residues in beta-D-fructofuranosides.</text>
        <dbReference type="EC" id="3.2.1.26"/>
    </reaction>
</comment>
<protein>
    <recommendedName>
        <fullName evidence="4">Sucrose-6-phosphate hydrolase</fullName>
        <ecNumber evidence="4">3.2.1.26</ecNumber>
    </recommendedName>
    <alternativeName>
        <fullName evidence="5">Invertase</fullName>
    </alternativeName>
</protein>
<evidence type="ECO:0000256" key="4">
    <source>
        <dbReference type="RuleBase" id="RU362110"/>
    </source>
</evidence>
<comment type="similarity">
    <text evidence="1 4">Belongs to the glycosyl hydrolase 32 family.</text>
</comment>
<evidence type="ECO:0000259" key="7">
    <source>
        <dbReference type="Pfam" id="PF08244"/>
    </source>
</evidence>
<dbReference type="PANTHER" id="PTHR43101:SF1">
    <property type="entry name" value="BETA-FRUCTOSIDASE"/>
    <property type="match status" value="1"/>
</dbReference>
<dbReference type="InterPro" id="IPR051214">
    <property type="entry name" value="GH32_Enzymes"/>
</dbReference>